<dbReference type="Proteomes" id="UP001600894">
    <property type="component" value="Unassembled WGS sequence"/>
</dbReference>
<keyword evidence="1" id="KW-0812">Transmembrane</keyword>
<keyword evidence="4" id="KW-1185">Reference proteome</keyword>
<comment type="caution">
    <text evidence="3">The sequence shown here is derived from an EMBL/GenBank/DDBJ whole genome shotgun (WGS) entry which is preliminary data.</text>
</comment>
<feature type="transmembrane region" description="Helical" evidence="1">
    <location>
        <begin position="377"/>
        <end position="395"/>
    </location>
</feature>
<name>A0ABQ0AYC1_9FIRM</name>
<feature type="transmembrane region" description="Helical" evidence="1">
    <location>
        <begin position="206"/>
        <end position="228"/>
    </location>
</feature>
<feature type="transmembrane region" description="Helical" evidence="1">
    <location>
        <begin position="345"/>
        <end position="365"/>
    </location>
</feature>
<organism evidence="3 4">
    <name type="scientific">Enterocloster alcoholdehydrogenati</name>
    <dbReference type="NCBI Taxonomy" id="2547410"/>
    <lineage>
        <taxon>Bacteria</taxon>
        <taxon>Bacillati</taxon>
        <taxon>Bacillota</taxon>
        <taxon>Clostridia</taxon>
        <taxon>Lachnospirales</taxon>
        <taxon>Lachnospiraceae</taxon>
        <taxon>Enterocloster</taxon>
    </lineage>
</organism>
<reference evidence="3 4" key="1">
    <citation type="submission" date="2024-04" db="EMBL/GenBank/DDBJ databases">
        <title>Defined microbial consortia suppress multidrug-resistant proinflammatory Enterobacteriaceae via ecological control.</title>
        <authorList>
            <person name="Furuichi M."/>
            <person name="Kawaguchi T."/>
            <person name="Pust M."/>
            <person name="Yasuma K."/>
            <person name="Plichta D."/>
            <person name="Hasegawa N."/>
            <person name="Ohya T."/>
            <person name="Bhattarai S."/>
            <person name="Sasajima S."/>
            <person name="Aoto Y."/>
            <person name="Tuganbaev T."/>
            <person name="Yaginuma M."/>
            <person name="Ueda M."/>
            <person name="Okahashi N."/>
            <person name="Amafuji K."/>
            <person name="Kiridooshi Y."/>
            <person name="Sugita K."/>
            <person name="Strazar M."/>
            <person name="Skelly A."/>
            <person name="Suda W."/>
            <person name="Hattori M."/>
            <person name="Nakamoto N."/>
            <person name="Caballero S."/>
            <person name="Norman J."/>
            <person name="Olle B."/>
            <person name="Tanoue T."/>
            <person name="Arita M."/>
            <person name="Bucci V."/>
            <person name="Atarashi K."/>
            <person name="Xavier R."/>
            <person name="Honda K."/>
        </authorList>
    </citation>
    <scope>NUCLEOTIDE SEQUENCE [LARGE SCALE GENOMIC DNA]</scope>
    <source>
        <strain evidence="4">f13</strain>
    </source>
</reference>
<feature type="domain" description="DUF6449" evidence="2">
    <location>
        <begin position="540"/>
        <end position="665"/>
    </location>
</feature>
<feature type="transmembrane region" description="Helical" evidence="1">
    <location>
        <begin position="174"/>
        <end position="194"/>
    </location>
</feature>
<sequence length="852" mass="94931">MTLKSLCSKGVFAKLWRLMKEDMKRRVWVIALLLLIFFFAMPVNLALTLENAQRTGYSAYSLLDFMQKKGLTPEQYQEFVKICKTEAVLDQISYGNGAMVTLFLAAAVIVGVTGFSYLHNRKKVDFYHSIPVRREMIFAARYLNGLLIPAAAYLTGCLLFVAAAAAYGVSPDGFIGQMAVGFGMNLLYYSLLYGTVTAAMMMTGNVAVGLLGTTVFFAFFPLAAWILANYASTFFVTAPDDVWNISQSPYTWMLRRLSPLGAYIWSAAVAGENRGGYLKEAVKTAFAWLALTGVSLELYRLRPLEAAGRAMAFKRTMAPIRVLMVLLGGLGGGLFFWALQSQVKWGIFGIAVGIVLTHCIIEIIYHLDFKKLFSHRLQLAFCLAAGVLVFCGYRYDWYGYDSYMPKAEEIAYSSLEISNDSRFLVSEPMVEEKEEGKEIKYRTPREFVREHMKLTDSEAVLAIAQAGCDYVKESREMNLARWEEELDPGEAGLSVVSDVYPDGTAVSVIGGADGPASVFVAAKEGADHMNIYGSQVTISYTLKNGRTVRRQYWVNLKDTSEAYKAYETVYDQEAYKRGLYPILTETPEQIGYASCQAGAIDSLRTTERDEIERLLTAYQQDLMAQTIKERRKEDPVASLQFVRKDVCRYMAEHQGELANRASACYEEKVRIALGLDREGVMGAIPPAEKMGDYLTDAAIHWPVYPSFTNTLKVLETLGQRPETYFVPENTVSISIDVSSAFMDEYGVSEELPQGETLSALQRENPHYQETGSLLFDAPKDIETLMPALRNRDLADMNGLCKPEKELRYTMPVSVLMKDGSDIAATLWPDAITPEIEALFAGIAEAAGRPAQQ</sequence>
<dbReference type="Pfam" id="PF20047">
    <property type="entry name" value="DUF6449"/>
    <property type="match status" value="1"/>
</dbReference>
<evidence type="ECO:0000313" key="4">
    <source>
        <dbReference type="Proteomes" id="UP001600894"/>
    </source>
</evidence>
<proteinExistence type="predicted"/>
<feature type="transmembrane region" description="Helical" evidence="1">
    <location>
        <begin position="98"/>
        <end position="118"/>
    </location>
</feature>
<feature type="transmembrane region" description="Helical" evidence="1">
    <location>
        <begin position="281"/>
        <end position="299"/>
    </location>
</feature>
<evidence type="ECO:0000256" key="1">
    <source>
        <dbReference type="SAM" id="Phobius"/>
    </source>
</evidence>
<dbReference type="InterPro" id="IPR045611">
    <property type="entry name" value="DUF6449"/>
</dbReference>
<gene>
    <name evidence="3" type="ORF">F130042H8_20900</name>
</gene>
<keyword evidence="1" id="KW-0472">Membrane</keyword>
<feature type="transmembrane region" description="Helical" evidence="1">
    <location>
        <begin position="320"/>
        <end position="339"/>
    </location>
</feature>
<evidence type="ECO:0000313" key="3">
    <source>
        <dbReference type="EMBL" id="GAA6269030.1"/>
    </source>
</evidence>
<feature type="transmembrane region" description="Helical" evidence="1">
    <location>
        <begin position="139"/>
        <end position="168"/>
    </location>
</feature>
<keyword evidence="1" id="KW-1133">Transmembrane helix</keyword>
<protein>
    <recommendedName>
        <fullName evidence="2">DUF6449 domain-containing protein</fullName>
    </recommendedName>
</protein>
<accession>A0ABQ0AYC1</accession>
<dbReference type="EMBL" id="BAABXL010000001">
    <property type="protein sequence ID" value="GAA6269030.1"/>
    <property type="molecule type" value="Genomic_DNA"/>
</dbReference>
<evidence type="ECO:0000259" key="2">
    <source>
        <dbReference type="Pfam" id="PF20047"/>
    </source>
</evidence>